<dbReference type="KEGG" id="sgf:HEP81_06360"/>
<sequence>MRHSQRLRMRTLVSAVCAAVIGAGLLLGAGAVSGDRAGALPHGDAPGLIKSLE</sequence>
<proteinExistence type="predicted"/>
<protein>
    <submittedName>
        <fullName evidence="1">Uncharacterized protein</fullName>
    </submittedName>
</protein>
<gene>
    <name evidence="1" type="ORF">HEP81_06360</name>
</gene>
<evidence type="ECO:0000313" key="2">
    <source>
        <dbReference type="Proteomes" id="UP000516422"/>
    </source>
</evidence>
<dbReference type="GeneID" id="91465893"/>
<reference evidence="1 2" key="1">
    <citation type="submission" date="2020-04" db="EMBL/GenBank/DDBJ databases">
        <title>Characterization and engineering of Streptomyces griseofuscus DSM40191 as a potential heterologous host for expression of BGCs.</title>
        <authorList>
            <person name="Gren T."/>
            <person name="Whitford C.M."/>
            <person name="Mohite O.S."/>
            <person name="Joergensen T.S."/>
            <person name="Nielsen J.B."/>
            <person name="Lee S.Y."/>
            <person name="Weber T."/>
        </authorList>
    </citation>
    <scope>NUCLEOTIDE SEQUENCE [LARGE SCALE GENOMIC DNA]</scope>
    <source>
        <strain evidence="1 2">DSM 40191</strain>
    </source>
</reference>
<dbReference type="AlphaFoldDB" id="A0A7H1Q8G8"/>
<dbReference type="EMBL" id="CP051006">
    <property type="protein sequence ID" value="QNT96598.1"/>
    <property type="molecule type" value="Genomic_DNA"/>
</dbReference>
<dbReference type="RefSeq" id="WP_157854311.1">
    <property type="nucleotide sequence ID" value="NZ_CP051006.1"/>
</dbReference>
<organism evidence="1 2">
    <name type="scientific">Streptomyces griseofuscus</name>
    <dbReference type="NCBI Taxonomy" id="146922"/>
    <lineage>
        <taxon>Bacteria</taxon>
        <taxon>Bacillati</taxon>
        <taxon>Actinomycetota</taxon>
        <taxon>Actinomycetes</taxon>
        <taxon>Kitasatosporales</taxon>
        <taxon>Streptomycetaceae</taxon>
        <taxon>Streptomyces</taxon>
    </lineage>
</organism>
<dbReference type="Proteomes" id="UP000516422">
    <property type="component" value="Chromosome"/>
</dbReference>
<name>A0A7H1Q8G8_9ACTN</name>
<evidence type="ECO:0000313" key="1">
    <source>
        <dbReference type="EMBL" id="QNT96598.1"/>
    </source>
</evidence>
<accession>A0A7H1Q8G8</accession>